<keyword evidence="3" id="KW-1185">Reference proteome</keyword>
<keyword evidence="1" id="KW-0175">Coiled coil</keyword>
<dbReference type="Proteomes" id="UP000593802">
    <property type="component" value="Chromosome"/>
</dbReference>
<protein>
    <submittedName>
        <fullName evidence="2">Uncharacterized protein</fullName>
    </submittedName>
</protein>
<gene>
    <name evidence="2" type="ORF">skT53_16450</name>
</gene>
<dbReference type="EMBL" id="AP023366">
    <property type="protein sequence ID" value="BCJ86660.1"/>
    <property type="molecule type" value="Genomic_DNA"/>
</dbReference>
<evidence type="ECO:0000313" key="3">
    <source>
        <dbReference type="Proteomes" id="UP000593802"/>
    </source>
</evidence>
<dbReference type="SUPFAM" id="SSF57997">
    <property type="entry name" value="Tropomyosin"/>
    <property type="match status" value="1"/>
</dbReference>
<dbReference type="KEGG" id="eff:skT53_16450"/>
<organism evidence="2 3">
    <name type="scientific">Effusibacillus dendaii</name>
    <dbReference type="NCBI Taxonomy" id="2743772"/>
    <lineage>
        <taxon>Bacteria</taxon>
        <taxon>Bacillati</taxon>
        <taxon>Bacillota</taxon>
        <taxon>Bacilli</taxon>
        <taxon>Bacillales</taxon>
        <taxon>Alicyclobacillaceae</taxon>
        <taxon>Effusibacillus</taxon>
    </lineage>
</organism>
<dbReference type="RefSeq" id="WP_200760642.1">
    <property type="nucleotide sequence ID" value="NZ_AP023366.1"/>
</dbReference>
<evidence type="ECO:0000256" key="1">
    <source>
        <dbReference type="SAM" id="Coils"/>
    </source>
</evidence>
<reference evidence="2 3" key="1">
    <citation type="submission" date="2020-08" db="EMBL/GenBank/DDBJ databases">
        <title>Complete Genome Sequence of Effusibacillus dendaii Strain skT53, Isolated from Farmland soil.</title>
        <authorList>
            <person name="Konishi T."/>
            <person name="Kawasaki H."/>
        </authorList>
    </citation>
    <scope>NUCLEOTIDE SEQUENCE [LARGE SCALE GENOMIC DNA]</scope>
    <source>
        <strain evidence="3">skT53</strain>
    </source>
</reference>
<dbReference type="AlphaFoldDB" id="A0A7I8DDR2"/>
<proteinExistence type="predicted"/>
<dbReference type="Gene3D" id="1.20.5.1070">
    <property type="entry name" value="Head and neck region of the ectodomain of NDV fusion glycoprotein"/>
    <property type="match status" value="1"/>
</dbReference>
<feature type="coiled-coil region" evidence="1">
    <location>
        <begin position="55"/>
        <end position="96"/>
    </location>
</feature>
<sequence>MQQSGKSGSIEYYIENLTVESIQNGILDLGVHMGDEMDTRIQTSGDQAGGGGEGRKSIKQRLQQVEQNMQEVRDSLQNLEQRWRDIEAQLQSFEQRVRYLEVLHL</sequence>
<evidence type="ECO:0000313" key="2">
    <source>
        <dbReference type="EMBL" id="BCJ86660.1"/>
    </source>
</evidence>
<accession>A0A7I8DDR2</accession>
<name>A0A7I8DDR2_9BACL</name>